<gene>
    <name evidence="6" type="primary">vapC</name>
    <name evidence="8" type="ORF">LRS13_07645</name>
</gene>
<keyword evidence="3 6" id="KW-0479">Metal-binding</keyword>
<feature type="binding site" evidence="6">
    <location>
        <position position="101"/>
    </location>
    <ligand>
        <name>Mg(2+)</name>
        <dbReference type="ChEBI" id="CHEBI:18420"/>
    </ligand>
</feature>
<dbReference type="InterPro" id="IPR029060">
    <property type="entry name" value="PIN-like_dom_sf"/>
</dbReference>
<keyword evidence="6" id="KW-0800">Toxin</keyword>
<name>A0ABY5PLE9_9ACTN</name>
<comment type="cofactor">
    <cofactor evidence="6">
        <name>Mg(2+)</name>
        <dbReference type="ChEBI" id="CHEBI:18420"/>
    </cofactor>
</comment>
<keyword evidence="5 6" id="KW-0460">Magnesium</keyword>
<dbReference type="Pfam" id="PF01850">
    <property type="entry name" value="PIN"/>
    <property type="match status" value="1"/>
</dbReference>
<keyword evidence="2 6" id="KW-0540">Nuclease</keyword>
<evidence type="ECO:0000313" key="8">
    <source>
        <dbReference type="EMBL" id="UUY05385.1"/>
    </source>
</evidence>
<dbReference type="EC" id="3.1.-.-" evidence="6"/>
<keyword evidence="4 6" id="KW-0378">Hydrolase</keyword>
<dbReference type="CDD" id="cd09874">
    <property type="entry name" value="PIN_MT3492-like"/>
    <property type="match status" value="1"/>
</dbReference>
<evidence type="ECO:0000256" key="3">
    <source>
        <dbReference type="ARBA" id="ARBA00022723"/>
    </source>
</evidence>
<evidence type="ECO:0000256" key="1">
    <source>
        <dbReference type="ARBA" id="ARBA00022649"/>
    </source>
</evidence>
<dbReference type="Proteomes" id="UP001058860">
    <property type="component" value="Chromosome"/>
</dbReference>
<dbReference type="EMBL" id="CP088295">
    <property type="protein sequence ID" value="UUY05385.1"/>
    <property type="molecule type" value="Genomic_DNA"/>
</dbReference>
<evidence type="ECO:0000256" key="6">
    <source>
        <dbReference type="HAMAP-Rule" id="MF_00265"/>
    </source>
</evidence>
<dbReference type="InterPro" id="IPR002716">
    <property type="entry name" value="PIN_dom"/>
</dbReference>
<dbReference type="HAMAP" id="MF_00265">
    <property type="entry name" value="VapC_Nob1"/>
    <property type="match status" value="1"/>
</dbReference>
<sequence length="140" mass="14738">MITYVDTSSLLKLIIEEEGSDSVGLIWDAADVVASAAMIVVEARAALAAAKRATRLSAAQHRRAKDELAELVDELTLVPVSERLIAEAADLAEREALRGYDAVHLAAALTINATILTSADTALCTAAARHRLHVANPLAA</sequence>
<evidence type="ECO:0000313" key="9">
    <source>
        <dbReference type="Proteomes" id="UP001058860"/>
    </source>
</evidence>
<proteinExistence type="inferred from homology"/>
<evidence type="ECO:0000256" key="4">
    <source>
        <dbReference type="ARBA" id="ARBA00022801"/>
    </source>
</evidence>
<dbReference type="Gene3D" id="3.40.50.1010">
    <property type="entry name" value="5'-nuclease"/>
    <property type="match status" value="1"/>
</dbReference>
<reference evidence="9" key="1">
    <citation type="submission" date="2021-11" db="EMBL/GenBank/DDBJ databases">
        <title>Cultivation dependent microbiological survey of springs from the worlds oldest radium mine currently devoted to the extraction of radon-saturated water.</title>
        <authorList>
            <person name="Kapinusova G."/>
            <person name="Smrhova T."/>
            <person name="Strejcek M."/>
            <person name="Suman J."/>
            <person name="Jani K."/>
            <person name="Pajer P."/>
            <person name="Uhlik O."/>
        </authorList>
    </citation>
    <scope>NUCLEOTIDE SEQUENCE [LARGE SCALE GENOMIC DNA]</scope>
    <source>
        <strain evidence="9">J379</strain>
    </source>
</reference>
<keyword evidence="1 6" id="KW-1277">Toxin-antitoxin system</keyword>
<feature type="domain" description="PIN" evidence="7">
    <location>
        <begin position="4"/>
        <end position="126"/>
    </location>
</feature>
<comment type="similarity">
    <text evidence="6">Belongs to the PINc/VapC protein family.</text>
</comment>
<evidence type="ECO:0000259" key="7">
    <source>
        <dbReference type="Pfam" id="PF01850"/>
    </source>
</evidence>
<protein>
    <recommendedName>
        <fullName evidence="6">Ribonuclease VapC</fullName>
        <shortName evidence="6">RNase VapC</shortName>
        <ecNumber evidence="6">3.1.-.-</ecNumber>
    </recommendedName>
    <alternativeName>
        <fullName evidence="6">Toxin VapC</fullName>
    </alternativeName>
</protein>
<evidence type="ECO:0000256" key="2">
    <source>
        <dbReference type="ARBA" id="ARBA00022722"/>
    </source>
</evidence>
<dbReference type="RefSeq" id="WP_353865846.1">
    <property type="nucleotide sequence ID" value="NZ_CP088295.1"/>
</dbReference>
<comment type="function">
    <text evidence="6">Toxic component of a toxin-antitoxin (TA) system. An RNase.</text>
</comment>
<organism evidence="8 9">
    <name type="scientific">Svornostia abyssi</name>
    <dbReference type="NCBI Taxonomy" id="2898438"/>
    <lineage>
        <taxon>Bacteria</taxon>
        <taxon>Bacillati</taxon>
        <taxon>Actinomycetota</taxon>
        <taxon>Thermoleophilia</taxon>
        <taxon>Solirubrobacterales</taxon>
        <taxon>Baekduiaceae</taxon>
        <taxon>Svornostia</taxon>
    </lineage>
</organism>
<dbReference type="InterPro" id="IPR022907">
    <property type="entry name" value="VapC_family"/>
</dbReference>
<feature type="binding site" evidence="6">
    <location>
        <position position="6"/>
    </location>
    <ligand>
        <name>Mg(2+)</name>
        <dbReference type="ChEBI" id="CHEBI:18420"/>
    </ligand>
</feature>
<evidence type="ECO:0000256" key="5">
    <source>
        <dbReference type="ARBA" id="ARBA00022842"/>
    </source>
</evidence>
<accession>A0ABY5PLE9</accession>
<keyword evidence="9" id="KW-1185">Reference proteome</keyword>
<dbReference type="SUPFAM" id="SSF88723">
    <property type="entry name" value="PIN domain-like"/>
    <property type="match status" value="1"/>
</dbReference>